<keyword evidence="1" id="KW-0723">Serine/threonine-protein kinase</keyword>
<keyword evidence="4" id="KW-0418">Kinase</keyword>
<protein>
    <recommendedName>
        <fullName evidence="8">Protein kinase domain-containing protein</fullName>
    </recommendedName>
</protein>
<evidence type="ECO:0000256" key="6">
    <source>
        <dbReference type="PROSITE-ProRule" id="PRU10141"/>
    </source>
</evidence>
<dbReference type="PANTHER" id="PTHR24058:SF28">
    <property type="entry name" value="SERINE_THREONINE-PROTEIN KINASE MINIBRAIN"/>
    <property type="match status" value="1"/>
</dbReference>
<keyword evidence="2" id="KW-0808">Transferase</keyword>
<dbReference type="Gene3D" id="3.30.200.20">
    <property type="entry name" value="Phosphorylase Kinase, domain 1"/>
    <property type="match status" value="1"/>
</dbReference>
<dbReference type="Proteomes" id="UP001165060">
    <property type="component" value="Unassembled WGS sequence"/>
</dbReference>
<dbReference type="InterPro" id="IPR050494">
    <property type="entry name" value="Ser_Thr_dual-spec_kinase"/>
</dbReference>
<feature type="domain" description="Protein kinase" evidence="8">
    <location>
        <begin position="182"/>
        <end position="218"/>
    </location>
</feature>
<organism evidence="9 10">
    <name type="scientific">Tetraparma gracilis</name>
    <dbReference type="NCBI Taxonomy" id="2962635"/>
    <lineage>
        <taxon>Eukaryota</taxon>
        <taxon>Sar</taxon>
        <taxon>Stramenopiles</taxon>
        <taxon>Ochrophyta</taxon>
        <taxon>Bolidophyceae</taxon>
        <taxon>Parmales</taxon>
        <taxon>Triparmaceae</taxon>
        <taxon>Tetraparma</taxon>
    </lineage>
</organism>
<dbReference type="PANTHER" id="PTHR24058">
    <property type="entry name" value="DUAL SPECIFICITY PROTEIN KINASE"/>
    <property type="match status" value="1"/>
</dbReference>
<feature type="compositionally biased region" description="Low complexity" evidence="7">
    <location>
        <begin position="47"/>
        <end position="70"/>
    </location>
</feature>
<dbReference type="SUPFAM" id="SSF56112">
    <property type="entry name" value="Protein kinase-like (PK-like)"/>
    <property type="match status" value="1"/>
</dbReference>
<evidence type="ECO:0000256" key="7">
    <source>
        <dbReference type="SAM" id="MobiDB-lite"/>
    </source>
</evidence>
<comment type="caution">
    <text evidence="9">The sequence shown here is derived from an EMBL/GenBank/DDBJ whole genome shotgun (WGS) entry which is preliminary data.</text>
</comment>
<sequence length="218" mass="22678">MSAPPPAAGGPGTGGRYFTPPPGSSAKRSLPGSARSQAGPAEPKRNAQAGQHPAGQPGQHPTGQPPAGGQDKPGPRHPSHPSSSTVTTGASSASALSGGSAAAASLAPAAPPPARPPAARPLHKLSVSLIDTYKLINKVYYDQKAKRKAARAPPQDAGQGGDWDDDNYDYIIRPDEIFYDRYKIREKIGKGSFGQVIRALDQLENKEVAVKIIKSKKP</sequence>
<evidence type="ECO:0000313" key="9">
    <source>
        <dbReference type="EMBL" id="GMI41976.1"/>
    </source>
</evidence>
<proteinExistence type="predicted"/>
<feature type="compositionally biased region" description="Low complexity" evidence="7">
    <location>
        <begin position="80"/>
        <end position="108"/>
    </location>
</feature>
<evidence type="ECO:0000313" key="10">
    <source>
        <dbReference type="Proteomes" id="UP001165060"/>
    </source>
</evidence>
<evidence type="ECO:0000256" key="5">
    <source>
        <dbReference type="ARBA" id="ARBA00022840"/>
    </source>
</evidence>
<gene>
    <name evidence="9" type="ORF">TeGR_g319</name>
</gene>
<dbReference type="InterPro" id="IPR000719">
    <property type="entry name" value="Prot_kinase_dom"/>
</dbReference>
<dbReference type="PROSITE" id="PS00107">
    <property type="entry name" value="PROTEIN_KINASE_ATP"/>
    <property type="match status" value="1"/>
</dbReference>
<evidence type="ECO:0000256" key="1">
    <source>
        <dbReference type="ARBA" id="ARBA00022527"/>
    </source>
</evidence>
<dbReference type="EMBL" id="BRYB01002257">
    <property type="protein sequence ID" value="GMI41976.1"/>
    <property type="molecule type" value="Genomic_DNA"/>
</dbReference>
<feature type="region of interest" description="Disordered" evidence="7">
    <location>
        <begin position="144"/>
        <end position="166"/>
    </location>
</feature>
<accession>A0ABQ6N674</accession>
<feature type="compositionally biased region" description="Pro residues" evidence="7">
    <location>
        <begin position="109"/>
        <end position="119"/>
    </location>
</feature>
<keyword evidence="10" id="KW-1185">Reference proteome</keyword>
<keyword evidence="3 6" id="KW-0547">Nucleotide-binding</keyword>
<evidence type="ECO:0000259" key="8">
    <source>
        <dbReference type="PROSITE" id="PS50011"/>
    </source>
</evidence>
<reference evidence="9 10" key="1">
    <citation type="journal article" date="2023" name="Commun. Biol.">
        <title>Genome analysis of Parmales, the sister group of diatoms, reveals the evolutionary specialization of diatoms from phago-mixotrophs to photoautotrophs.</title>
        <authorList>
            <person name="Ban H."/>
            <person name="Sato S."/>
            <person name="Yoshikawa S."/>
            <person name="Yamada K."/>
            <person name="Nakamura Y."/>
            <person name="Ichinomiya M."/>
            <person name="Sato N."/>
            <person name="Blanc-Mathieu R."/>
            <person name="Endo H."/>
            <person name="Kuwata A."/>
            <person name="Ogata H."/>
        </authorList>
    </citation>
    <scope>NUCLEOTIDE SEQUENCE [LARGE SCALE GENOMIC DNA]</scope>
</reference>
<evidence type="ECO:0000256" key="2">
    <source>
        <dbReference type="ARBA" id="ARBA00022679"/>
    </source>
</evidence>
<dbReference type="InterPro" id="IPR017441">
    <property type="entry name" value="Protein_kinase_ATP_BS"/>
</dbReference>
<feature type="binding site" evidence="6">
    <location>
        <position position="211"/>
    </location>
    <ligand>
        <name>ATP</name>
        <dbReference type="ChEBI" id="CHEBI:30616"/>
    </ligand>
</feature>
<keyword evidence="5 6" id="KW-0067">ATP-binding</keyword>
<feature type="region of interest" description="Disordered" evidence="7">
    <location>
        <begin position="1"/>
        <end position="120"/>
    </location>
</feature>
<dbReference type="PROSITE" id="PS50011">
    <property type="entry name" value="PROTEIN_KINASE_DOM"/>
    <property type="match status" value="1"/>
</dbReference>
<name>A0ABQ6N674_9STRA</name>
<dbReference type="InterPro" id="IPR011009">
    <property type="entry name" value="Kinase-like_dom_sf"/>
</dbReference>
<evidence type="ECO:0000256" key="3">
    <source>
        <dbReference type="ARBA" id="ARBA00022741"/>
    </source>
</evidence>
<evidence type="ECO:0000256" key="4">
    <source>
        <dbReference type="ARBA" id="ARBA00022777"/>
    </source>
</evidence>